<evidence type="ECO:0000313" key="7">
    <source>
        <dbReference type="Proteomes" id="UP000032568"/>
    </source>
</evidence>
<evidence type="ECO:0000256" key="4">
    <source>
        <dbReference type="ARBA" id="ARBA00023163"/>
    </source>
</evidence>
<dbReference type="SUPFAM" id="SSF46785">
    <property type="entry name" value="Winged helix' DNA-binding domain"/>
    <property type="match status" value="1"/>
</dbReference>
<keyword evidence="2" id="KW-0805">Transcription regulation</keyword>
<dbReference type="AlphaFoldDB" id="A0AAE9YNQ0"/>
<dbReference type="Gene3D" id="3.40.190.290">
    <property type="match status" value="1"/>
</dbReference>
<dbReference type="GO" id="GO:0006351">
    <property type="term" value="P:DNA-templated transcription"/>
    <property type="evidence" value="ECO:0007669"/>
    <property type="project" value="TreeGrafter"/>
</dbReference>
<dbReference type="RefSeq" id="WP_044833989.1">
    <property type="nucleotide sequence ID" value="NZ_CP059735.1"/>
</dbReference>
<dbReference type="KEGG" id="tact:SG35_019015"/>
<evidence type="ECO:0000313" key="6">
    <source>
        <dbReference type="EMBL" id="WDD97398.1"/>
    </source>
</evidence>
<dbReference type="GO" id="GO:0043565">
    <property type="term" value="F:sequence-specific DNA binding"/>
    <property type="evidence" value="ECO:0007669"/>
    <property type="project" value="TreeGrafter"/>
</dbReference>
<sequence>MLDDLALFVHIAKAGSLNKAALQQALPPATVTRRLQKLEQQLKCRLINRSARQFKLTLEGKKLFDDCSYLVESLQERTDLFESSVNELSGKIRLLAATNLAIGPLNQVWSTFMAKYQEIELEFILDDKVDNFLATQADFAVRVGPQQSSELYQKRIGSVKTILVASQSYIDRYGIPKTPEDLDNHLFVVGSYLKNWPLQNKDDKSQFNFHPETPRAIANELSLIKKLTLEGLGISLLPVSEITPELTRGQLIQVLPAWAGMDRNIYLIWGNGKLLTRRAKLLIDHLTAYVQSMPGLQGQVPDLTSA</sequence>
<dbReference type="InterPro" id="IPR058163">
    <property type="entry name" value="LysR-type_TF_proteobact-type"/>
</dbReference>
<reference evidence="6 7" key="1">
    <citation type="journal article" date="2015" name="Genome Announc.">
        <title>Draft Genome Sequences of Marine Isolates of Thalassomonas viridans and Thalassomonas actiniarum.</title>
        <authorList>
            <person name="Olonade I."/>
            <person name="van Zyl L.J."/>
            <person name="Trindade M."/>
        </authorList>
    </citation>
    <scope>NUCLEOTIDE SEQUENCE [LARGE SCALE GENOMIC DNA]</scope>
    <source>
        <strain evidence="6 7">A5K-106</strain>
    </source>
</reference>
<dbReference type="EMBL" id="CP059735">
    <property type="protein sequence ID" value="WDD97398.1"/>
    <property type="molecule type" value="Genomic_DNA"/>
</dbReference>
<dbReference type="PROSITE" id="PS50931">
    <property type="entry name" value="HTH_LYSR"/>
    <property type="match status" value="1"/>
</dbReference>
<dbReference type="Proteomes" id="UP000032568">
    <property type="component" value="Chromosome"/>
</dbReference>
<proteinExistence type="inferred from homology"/>
<name>A0AAE9YNQ0_9GAMM</name>
<comment type="similarity">
    <text evidence="1">Belongs to the LysR transcriptional regulatory family.</text>
</comment>
<evidence type="ECO:0000259" key="5">
    <source>
        <dbReference type="PROSITE" id="PS50931"/>
    </source>
</evidence>
<organism evidence="6 7">
    <name type="scientific">Thalassomonas actiniarum</name>
    <dbReference type="NCBI Taxonomy" id="485447"/>
    <lineage>
        <taxon>Bacteria</taxon>
        <taxon>Pseudomonadati</taxon>
        <taxon>Pseudomonadota</taxon>
        <taxon>Gammaproteobacteria</taxon>
        <taxon>Alteromonadales</taxon>
        <taxon>Colwelliaceae</taxon>
        <taxon>Thalassomonas</taxon>
    </lineage>
</organism>
<dbReference type="PANTHER" id="PTHR30537">
    <property type="entry name" value="HTH-TYPE TRANSCRIPTIONAL REGULATOR"/>
    <property type="match status" value="1"/>
</dbReference>
<dbReference type="PANTHER" id="PTHR30537:SF5">
    <property type="entry name" value="HTH-TYPE TRANSCRIPTIONAL ACTIVATOR TTDR-RELATED"/>
    <property type="match status" value="1"/>
</dbReference>
<protein>
    <submittedName>
        <fullName evidence="6">LysR family transcriptional regulator</fullName>
    </submittedName>
</protein>
<dbReference type="SUPFAM" id="SSF53850">
    <property type="entry name" value="Periplasmic binding protein-like II"/>
    <property type="match status" value="1"/>
</dbReference>
<dbReference type="InterPro" id="IPR000847">
    <property type="entry name" value="LysR_HTH_N"/>
</dbReference>
<keyword evidence="3" id="KW-0238">DNA-binding</keyword>
<reference evidence="6 7" key="2">
    <citation type="journal article" date="2022" name="Mar. Drugs">
        <title>Bioassay-Guided Fractionation Leads to the Detection of Cholic Acid Generated by the Rare Thalassomonas sp.</title>
        <authorList>
            <person name="Pheiffer F."/>
            <person name="Schneider Y.K."/>
            <person name="Hansen E.H."/>
            <person name="Andersen J.H."/>
            <person name="Isaksson J."/>
            <person name="Busche T."/>
            <person name="R C."/>
            <person name="Kalinowski J."/>
            <person name="Zyl L.V."/>
            <person name="Trindade M."/>
        </authorList>
    </citation>
    <scope>NUCLEOTIDE SEQUENCE [LARGE SCALE GENOMIC DNA]</scope>
    <source>
        <strain evidence="6 7">A5K-106</strain>
    </source>
</reference>
<dbReference type="Pfam" id="PF03466">
    <property type="entry name" value="LysR_substrate"/>
    <property type="match status" value="1"/>
</dbReference>
<dbReference type="InterPro" id="IPR005119">
    <property type="entry name" value="LysR_subst-bd"/>
</dbReference>
<keyword evidence="7" id="KW-1185">Reference proteome</keyword>
<gene>
    <name evidence="6" type="ORF">SG35_019015</name>
</gene>
<dbReference type="GO" id="GO:0003700">
    <property type="term" value="F:DNA-binding transcription factor activity"/>
    <property type="evidence" value="ECO:0007669"/>
    <property type="project" value="InterPro"/>
</dbReference>
<evidence type="ECO:0000256" key="3">
    <source>
        <dbReference type="ARBA" id="ARBA00023125"/>
    </source>
</evidence>
<dbReference type="Pfam" id="PF00126">
    <property type="entry name" value="HTH_1"/>
    <property type="match status" value="1"/>
</dbReference>
<dbReference type="InterPro" id="IPR036390">
    <property type="entry name" value="WH_DNA-bd_sf"/>
</dbReference>
<dbReference type="Gene3D" id="1.10.10.10">
    <property type="entry name" value="Winged helix-like DNA-binding domain superfamily/Winged helix DNA-binding domain"/>
    <property type="match status" value="1"/>
</dbReference>
<keyword evidence="4" id="KW-0804">Transcription</keyword>
<evidence type="ECO:0000256" key="1">
    <source>
        <dbReference type="ARBA" id="ARBA00009437"/>
    </source>
</evidence>
<accession>A0AAE9YNQ0</accession>
<dbReference type="InterPro" id="IPR036388">
    <property type="entry name" value="WH-like_DNA-bd_sf"/>
</dbReference>
<dbReference type="CDD" id="cd08422">
    <property type="entry name" value="PBP2_CrgA_like"/>
    <property type="match status" value="1"/>
</dbReference>
<feature type="domain" description="HTH lysR-type" evidence="5">
    <location>
        <begin position="1"/>
        <end position="57"/>
    </location>
</feature>
<evidence type="ECO:0000256" key="2">
    <source>
        <dbReference type="ARBA" id="ARBA00023015"/>
    </source>
</evidence>